<organism evidence="4 5">
    <name type="scientific">Roseateles violae</name>
    <dbReference type="NCBI Taxonomy" id="3058042"/>
    <lineage>
        <taxon>Bacteria</taxon>
        <taxon>Pseudomonadati</taxon>
        <taxon>Pseudomonadota</taxon>
        <taxon>Betaproteobacteria</taxon>
        <taxon>Burkholderiales</taxon>
        <taxon>Sphaerotilaceae</taxon>
        <taxon>Roseateles</taxon>
    </lineage>
</organism>
<dbReference type="Gene3D" id="3.40.50.1820">
    <property type="entry name" value="alpha/beta hydrolase"/>
    <property type="match status" value="1"/>
</dbReference>
<gene>
    <name evidence="4" type="ORF">QWJ38_23220</name>
</gene>
<dbReference type="Proteomes" id="UP001228044">
    <property type="component" value="Unassembled WGS sequence"/>
</dbReference>
<keyword evidence="1 4" id="KW-0378">Hydrolase</keyword>
<evidence type="ECO:0000256" key="1">
    <source>
        <dbReference type="ARBA" id="ARBA00022801"/>
    </source>
</evidence>
<dbReference type="EMBL" id="JAUHHC010000008">
    <property type="protein sequence ID" value="MDN3923209.1"/>
    <property type="molecule type" value="Genomic_DNA"/>
</dbReference>
<evidence type="ECO:0000259" key="3">
    <source>
        <dbReference type="Pfam" id="PF20434"/>
    </source>
</evidence>
<reference evidence="4 5" key="1">
    <citation type="submission" date="2023-06" db="EMBL/GenBank/DDBJ databases">
        <title>Pelomonas sp. PFR6 16S ribosomal RNA gene Genome sequencing and assembly.</title>
        <authorList>
            <person name="Woo H."/>
        </authorList>
    </citation>
    <scope>NUCLEOTIDE SEQUENCE [LARGE SCALE GENOMIC DNA]</scope>
    <source>
        <strain evidence="4 5">PFR6</strain>
    </source>
</reference>
<feature type="transmembrane region" description="Helical" evidence="2">
    <location>
        <begin position="78"/>
        <end position="99"/>
    </location>
</feature>
<feature type="transmembrane region" description="Helical" evidence="2">
    <location>
        <begin position="6"/>
        <end position="29"/>
    </location>
</feature>
<keyword evidence="2" id="KW-0812">Transmembrane</keyword>
<proteinExistence type="predicted"/>
<dbReference type="PANTHER" id="PTHR48081">
    <property type="entry name" value="AB HYDROLASE SUPERFAMILY PROTEIN C4A8.06C"/>
    <property type="match status" value="1"/>
</dbReference>
<keyword evidence="2" id="KW-0472">Membrane</keyword>
<dbReference type="Pfam" id="PF20434">
    <property type="entry name" value="BD-FAE"/>
    <property type="match status" value="1"/>
</dbReference>
<dbReference type="InterPro" id="IPR049492">
    <property type="entry name" value="BD-FAE-like_dom"/>
</dbReference>
<protein>
    <submittedName>
        <fullName evidence="4">Alpha/beta hydrolase</fullName>
    </submittedName>
</protein>
<comment type="caution">
    <text evidence="4">The sequence shown here is derived from an EMBL/GenBank/DDBJ whole genome shotgun (WGS) entry which is preliminary data.</text>
</comment>
<name>A0ABT8E072_9BURK</name>
<dbReference type="RefSeq" id="WP_290361519.1">
    <property type="nucleotide sequence ID" value="NZ_JAUHHC010000008.1"/>
</dbReference>
<keyword evidence="2" id="KW-1133">Transmembrane helix</keyword>
<sequence length="426" mass="46019">MKLTTLSGGLWLAFGSLWLLLSGMAVFRWTGRQSIIRSYYDSMALAGSELGPQLLLIALAVSASLLASGALATPSGQVGAALTLLSVGLLSIAIGRGWADGARFEAALQQSFGAEYRQAILPERARLLREQLSWRDWIRPLDFDEQGIETMADIAYGEHGERNRLDLLRSAEPAAAGAPPRPVLIEMHGGGYMWGGKNMAGKPLMHLLARRGWIVVTLNYRLVPAARWPAPLVDAKKAVAWIREHIAEYGGDPGFIVATGASAGGNLSALLALTAGQPRYQPGFESADTRIQAAVPFYAGLAADRLDPDDLLGRHLYNHVLPPESRDDPKVQADLYPSTHIGADAAPFFVLTGTHDALARVEDTRLFVERLRASSQAPVAYAEAYGANHGFDDAHSIRAGLAANAVQRFLELLYSDHLRRARGKTP</sequence>
<keyword evidence="5" id="KW-1185">Reference proteome</keyword>
<feature type="domain" description="BD-FAE-like" evidence="3">
    <location>
        <begin position="178"/>
        <end position="371"/>
    </location>
</feature>
<feature type="transmembrane region" description="Helical" evidence="2">
    <location>
        <begin position="50"/>
        <end position="72"/>
    </location>
</feature>
<dbReference type="InterPro" id="IPR029058">
    <property type="entry name" value="AB_hydrolase_fold"/>
</dbReference>
<evidence type="ECO:0000313" key="5">
    <source>
        <dbReference type="Proteomes" id="UP001228044"/>
    </source>
</evidence>
<dbReference type="SUPFAM" id="SSF53474">
    <property type="entry name" value="alpha/beta-Hydrolases"/>
    <property type="match status" value="1"/>
</dbReference>
<evidence type="ECO:0000313" key="4">
    <source>
        <dbReference type="EMBL" id="MDN3923209.1"/>
    </source>
</evidence>
<dbReference type="PANTHER" id="PTHR48081:SF33">
    <property type="entry name" value="KYNURENINE FORMAMIDASE"/>
    <property type="match status" value="1"/>
</dbReference>
<dbReference type="InterPro" id="IPR050300">
    <property type="entry name" value="GDXG_lipolytic_enzyme"/>
</dbReference>
<dbReference type="GO" id="GO:0016787">
    <property type="term" value="F:hydrolase activity"/>
    <property type="evidence" value="ECO:0007669"/>
    <property type="project" value="UniProtKB-KW"/>
</dbReference>
<evidence type="ECO:0000256" key="2">
    <source>
        <dbReference type="SAM" id="Phobius"/>
    </source>
</evidence>
<accession>A0ABT8E072</accession>